<feature type="region of interest" description="Disordered" evidence="1">
    <location>
        <begin position="398"/>
        <end position="460"/>
    </location>
</feature>
<keyword evidence="4" id="KW-1185">Reference proteome</keyword>
<protein>
    <recommendedName>
        <fullName evidence="2">BHLH domain-containing protein</fullName>
    </recommendedName>
</protein>
<feature type="region of interest" description="Disordered" evidence="1">
    <location>
        <begin position="39"/>
        <end position="67"/>
    </location>
</feature>
<reference evidence="3" key="1">
    <citation type="journal article" date="2020" name="Stud. Mycol.">
        <title>101 Dothideomycetes genomes: a test case for predicting lifestyles and emergence of pathogens.</title>
        <authorList>
            <person name="Haridas S."/>
            <person name="Albert R."/>
            <person name="Binder M."/>
            <person name="Bloem J."/>
            <person name="Labutti K."/>
            <person name="Salamov A."/>
            <person name="Andreopoulos B."/>
            <person name="Baker S."/>
            <person name="Barry K."/>
            <person name="Bills G."/>
            <person name="Bluhm B."/>
            <person name="Cannon C."/>
            <person name="Castanera R."/>
            <person name="Culley D."/>
            <person name="Daum C."/>
            <person name="Ezra D."/>
            <person name="Gonzalez J."/>
            <person name="Henrissat B."/>
            <person name="Kuo A."/>
            <person name="Liang C."/>
            <person name="Lipzen A."/>
            <person name="Lutzoni F."/>
            <person name="Magnuson J."/>
            <person name="Mondo S."/>
            <person name="Nolan M."/>
            <person name="Ohm R."/>
            <person name="Pangilinan J."/>
            <person name="Park H.-J."/>
            <person name="Ramirez L."/>
            <person name="Alfaro M."/>
            <person name="Sun H."/>
            <person name="Tritt A."/>
            <person name="Yoshinaga Y."/>
            <person name="Zwiers L.-H."/>
            <person name="Turgeon B."/>
            <person name="Goodwin S."/>
            <person name="Spatafora J."/>
            <person name="Crous P."/>
            <person name="Grigoriev I."/>
        </authorList>
    </citation>
    <scope>NUCLEOTIDE SEQUENCE</scope>
    <source>
        <strain evidence="3">CBS 119925</strain>
    </source>
</reference>
<dbReference type="Gene3D" id="4.10.280.10">
    <property type="entry name" value="Helix-loop-helix DNA-binding domain"/>
    <property type="match status" value="1"/>
</dbReference>
<evidence type="ECO:0000256" key="1">
    <source>
        <dbReference type="SAM" id="MobiDB-lite"/>
    </source>
</evidence>
<dbReference type="InterPro" id="IPR011598">
    <property type="entry name" value="bHLH_dom"/>
</dbReference>
<feature type="compositionally biased region" description="Polar residues" evidence="1">
    <location>
        <begin position="284"/>
        <end position="302"/>
    </location>
</feature>
<feature type="compositionally biased region" description="Polar residues" evidence="1">
    <location>
        <begin position="418"/>
        <end position="434"/>
    </location>
</feature>
<organism evidence="3 4">
    <name type="scientific">Sporormia fimetaria CBS 119925</name>
    <dbReference type="NCBI Taxonomy" id="1340428"/>
    <lineage>
        <taxon>Eukaryota</taxon>
        <taxon>Fungi</taxon>
        <taxon>Dikarya</taxon>
        <taxon>Ascomycota</taxon>
        <taxon>Pezizomycotina</taxon>
        <taxon>Dothideomycetes</taxon>
        <taxon>Pleosporomycetidae</taxon>
        <taxon>Pleosporales</taxon>
        <taxon>Sporormiaceae</taxon>
        <taxon>Sporormia</taxon>
    </lineage>
</organism>
<evidence type="ECO:0000313" key="4">
    <source>
        <dbReference type="Proteomes" id="UP000799440"/>
    </source>
</evidence>
<feature type="compositionally biased region" description="Polar residues" evidence="1">
    <location>
        <begin position="398"/>
        <end position="407"/>
    </location>
</feature>
<dbReference type="OrthoDB" id="5344169at2759"/>
<feature type="compositionally biased region" description="Polar residues" evidence="1">
    <location>
        <begin position="447"/>
        <end position="456"/>
    </location>
</feature>
<proteinExistence type="predicted"/>
<dbReference type="Proteomes" id="UP000799440">
    <property type="component" value="Unassembled WGS sequence"/>
</dbReference>
<gene>
    <name evidence="3" type="ORF">M011DRAFT_522998</name>
</gene>
<evidence type="ECO:0000259" key="2">
    <source>
        <dbReference type="Pfam" id="PF00010"/>
    </source>
</evidence>
<feature type="domain" description="BHLH" evidence="2">
    <location>
        <begin position="520"/>
        <end position="616"/>
    </location>
</feature>
<feature type="region of interest" description="Disordered" evidence="1">
    <location>
        <begin position="201"/>
        <end position="302"/>
    </location>
</feature>
<feature type="compositionally biased region" description="Polar residues" evidence="1">
    <location>
        <begin position="261"/>
        <end position="270"/>
    </location>
</feature>
<feature type="compositionally biased region" description="Polar residues" evidence="1">
    <location>
        <begin position="57"/>
        <end position="67"/>
    </location>
</feature>
<feature type="region of interest" description="Disordered" evidence="1">
    <location>
        <begin position="363"/>
        <end position="385"/>
    </location>
</feature>
<dbReference type="SUPFAM" id="SSF47459">
    <property type="entry name" value="HLH, helix-loop-helix DNA-binding domain"/>
    <property type="match status" value="1"/>
</dbReference>
<dbReference type="GO" id="GO:0046983">
    <property type="term" value="F:protein dimerization activity"/>
    <property type="evidence" value="ECO:0007669"/>
    <property type="project" value="InterPro"/>
</dbReference>
<dbReference type="AlphaFoldDB" id="A0A6A6VSD1"/>
<sequence length="645" mass="68873">MAANDDTSWHNPDPFANLSVQDILDMDFSYDPQQLAQSMNEGFYTPSGPQGQDHDIVSQQPQATSLSMPNLPFHPSNLDLGRPLTDYGDGQPFNSHVGDPPTPPNTTHFVPQMQARGDFPLPDSHLNQHVAPQDLLSPDATPYHSQLSHQQTGAPDPYHLTPLTSPAVDAGHVQQYFNQLRQNSINGHAGTYSRGMAMRGENARSGLMPQRGTTARKRGRNEGPDVAGPVRPPRQNRVPASADAGRSLSAPGAQGRHQNAPAGNNSSAFNPISPGDTMRMGPPSTFSPVATSSPYVSTSGQAQGYAATPSTLLQMQQTPGSSGAMQFMFRSQDQPDDFSLPAPTLDRPPLSVRDDAILISNDGPYVSQTSARKTPKLNPESTPSAQAVASGMSSAVHSAVTSPTSPNFGFGTAKRGQGKSSARRSTITSPTSPAFNPKTAKRGVRGNQRNSISTGPSPAILPKVAASPAIAPLMPSSVDSNQQGQLLASHSNYELIQKKIAPGLSGITFTESLKQSVDAKKETHKDAERMRRGQLNHVIDEMTTVVPHSFMVAEAGGASADEDDEVSGTEMKGKEAATKKAGKVKAQKTPGTSQRIDKISKFKKVEVGVKYIRVLQQEALEKDAEIEKLKEENRLLKGIINDSPG</sequence>
<name>A0A6A6VSD1_9PLEO</name>
<feature type="region of interest" description="Disordered" evidence="1">
    <location>
        <begin position="557"/>
        <end position="593"/>
    </location>
</feature>
<dbReference type="Pfam" id="PF00010">
    <property type="entry name" value="HLH"/>
    <property type="match status" value="1"/>
</dbReference>
<dbReference type="EMBL" id="MU006561">
    <property type="protein sequence ID" value="KAF2752147.1"/>
    <property type="molecule type" value="Genomic_DNA"/>
</dbReference>
<accession>A0A6A6VSD1</accession>
<dbReference type="InterPro" id="IPR036638">
    <property type="entry name" value="HLH_DNA-bd_sf"/>
</dbReference>
<evidence type="ECO:0000313" key="3">
    <source>
        <dbReference type="EMBL" id="KAF2752147.1"/>
    </source>
</evidence>